<sequence>CNTYFTVMTEESVVRWEVENVSELNKVMRMSPITFLADLPWHLAVRKQSKSGESHFTCCLYCNEESDCDLWRVQHERTLGLINREDPNKSVWDKMKTKWYEKGDDVSGKYLMEFADLMDESLGFIKDDKVIDEVPIAIKKVEGVRKAQTYNFKEPSIGWDNVILNIE</sequence>
<comment type="caution">
    <text evidence="2">The sequence shown here is derived from an EMBL/GenBank/DDBJ whole genome shotgun (WGS) entry which is preliminary data.</text>
</comment>
<dbReference type="PANTHER" id="PTHR47022">
    <property type="entry name" value="BTB AND MATH DOMAIN-CONTAINING PROTEIN 36-RELATED"/>
    <property type="match status" value="1"/>
</dbReference>
<dbReference type="SUPFAM" id="SSF49599">
    <property type="entry name" value="TRAF domain-like"/>
    <property type="match status" value="1"/>
</dbReference>
<keyword evidence="3" id="KW-1185">Reference proteome</keyword>
<gene>
    <name evidence="2" type="ORF">PFISCL1PPCAC_20987</name>
</gene>
<dbReference type="Gene3D" id="2.60.210.10">
    <property type="entry name" value="Apoptosis, Tumor Necrosis Factor Receptor Associated Protein 2, Chain A"/>
    <property type="match status" value="1"/>
</dbReference>
<evidence type="ECO:0000313" key="3">
    <source>
        <dbReference type="Proteomes" id="UP001432322"/>
    </source>
</evidence>
<dbReference type="Pfam" id="PF22486">
    <property type="entry name" value="MATH_2"/>
    <property type="match status" value="1"/>
</dbReference>
<accession>A0AAV5WDE1</accession>
<dbReference type="Proteomes" id="UP001432322">
    <property type="component" value="Unassembled WGS sequence"/>
</dbReference>
<evidence type="ECO:0000313" key="2">
    <source>
        <dbReference type="EMBL" id="GMT29690.1"/>
    </source>
</evidence>
<dbReference type="EMBL" id="BTSY01000005">
    <property type="protein sequence ID" value="GMT29690.1"/>
    <property type="molecule type" value="Genomic_DNA"/>
</dbReference>
<dbReference type="AlphaFoldDB" id="A0AAV5WDE1"/>
<evidence type="ECO:0000259" key="1">
    <source>
        <dbReference type="PROSITE" id="PS50144"/>
    </source>
</evidence>
<organism evidence="2 3">
    <name type="scientific">Pristionchus fissidentatus</name>
    <dbReference type="NCBI Taxonomy" id="1538716"/>
    <lineage>
        <taxon>Eukaryota</taxon>
        <taxon>Metazoa</taxon>
        <taxon>Ecdysozoa</taxon>
        <taxon>Nematoda</taxon>
        <taxon>Chromadorea</taxon>
        <taxon>Rhabditida</taxon>
        <taxon>Rhabditina</taxon>
        <taxon>Diplogasteromorpha</taxon>
        <taxon>Diplogasteroidea</taxon>
        <taxon>Neodiplogasteridae</taxon>
        <taxon>Pristionchus</taxon>
    </lineage>
</organism>
<dbReference type="InterPro" id="IPR008974">
    <property type="entry name" value="TRAF-like"/>
</dbReference>
<name>A0AAV5WDE1_9BILA</name>
<feature type="non-terminal residue" evidence="2">
    <location>
        <position position="1"/>
    </location>
</feature>
<reference evidence="2" key="1">
    <citation type="submission" date="2023-10" db="EMBL/GenBank/DDBJ databases">
        <title>Genome assembly of Pristionchus species.</title>
        <authorList>
            <person name="Yoshida K."/>
            <person name="Sommer R.J."/>
        </authorList>
    </citation>
    <scope>NUCLEOTIDE SEQUENCE</scope>
    <source>
        <strain evidence="2">RS5133</strain>
    </source>
</reference>
<dbReference type="InterPro" id="IPR002083">
    <property type="entry name" value="MATH/TRAF_dom"/>
</dbReference>
<dbReference type="PANTHER" id="PTHR47022:SF1">
    <property type="entry name" value="BTB AND MATH DOMAIN-CONTAINING PROTEIN 36-RELATED"/>
    <property type="match status" value="1"/>
</dbReference>
<proteinExistence type="predicted"/>
<protein>
    <recommendedName>
        <fullName evidence="1">MATH domain-containing protein</fullName>
    </recommendedName>
</protein>
<dbReference type="PROSITE" id="PS50144">
    <property type="entry name" value="MATH"/>
    <property type="match status" value="1"/>
</dbReference>
<feature type="domain" description="MATH" evidence="1">
    <location>
        <begin position="11"/>
        <end position="136"/>
    </location>
</feature>